<accession>A0ABD2Q0V5</accession>
<keyword evidence="2" id="KW-1185">Reference proteome</keyword>
<gene>
    <name evidence="1" type="ORF">Ciccas_008116</name>
</gene>
<evidence type="ECO:0000313" key="2">
    <source>
        <dbReference type="Proteomes" id="UP001626550"/>
    </source>
</evidence>
<dbReference type="AlphaFoldDB" id="A0ABD2Q0V5"/>
<sequence length="107" mass="11726">MKLRISRDSLNPGAFEPCGRLAVLSTELPFNFCWPATNDQCRKRTGERQGSRCTYACVHASASHANAVLGEGKLTISQRRRVVCVLVVNGMVHIPGHRFQSVAQGCV</sequence>
<name>A0ABD2Q0V5_9PLAT</name>
<evidence type="ECO:0000313" key="1">
    <source>
        <dbReference type="EMBL" id="KAL3313280.1"/>
    </source>
</evidence>
<dbReference type="Proteomes" id="UP001626550">
    <property type="component" value="Unassembled WGS sequence"/>
</dbReference>
<proteinExistence type="predicted"/>
<dbReference type="EMBL" id="JBJKFK010001365">
    <property type="protein sequence ID" value="KAL3313280.1"/>
    <property type="molecule type" value="Genomic_DNA"/>
</dbReference>
<comment type="caution">
    <text evidence="1">The sequence shown here is derived from an EMBL/GenBank/DDBJ whole genome shotgun (WGS) entry which is preliminary data.</text>
</comment>
<reference evidence="1 2" key="1">
    <citation type="submission" date="2024-11" db="EMBL/GenBank/DDBJ databases">
        <title>Adaptive evolution of stress response genes in parasites aligns with host niche diversity.</title>
        <authorList>
            <person name="Hahn C."/>
            <person name="Resl P."/>
        </authorList>
    </citation>
    <scope>NUCLEOTIDE SEQUENCE [LARGE SCALE GENOMIC DNA]</scope>
    <source>
        <strain evidence="1">EGGRZ-B1_66</strain>
        <tissue evidence="1">Body</tissue>
    </source>
</reference>
<organism evidence="1 2">
    <name type="scientific">Cichlidogyrus casuarinus</name>
    <dbReference type="NCBI Taxonomy" id="1844966"/>
    <lineage>
        <taxon>Eukaryota</taxon>
        <taxon>Metazoa</taxon>
        <taxon>Spiralia</taxon>
        <taxon>Lophotrochozoa</taxon>
        <taxon>Platyhelminthes</taxon>
        <taxon>Monogenea</taxon>
        <taxon>Monopisthocotylea</taxon>
        <taxon>Dactylogyridea</taxon>
        <taxon>Ancyrocephalidae</taxon>
        <taxon>Cichlidogyrus</taxon>
    </lineage>
</organism>
<protein>
    <submittedName>
        <fullName evidence="1">Uncharacterized protein</fullName>
    </submittedName>
</protein>